<evidence type="ECO:0000313" key="2">
    <source>
        <dbReference type="Proteomes" id="UP000194903"/>
    </source>
</evidence>
<organism evidence="1 2">
    <name type="scientific">Butyricicoccus porcorum</name>
    <dbReference type="NCBI Taxonomy" id="1945634"/>
    <lineage>
        <taxon>Bacteria</taxon>
        <taxon>Bacillati</taxon>
        <taxon>Bacillota</taxon>
        <taxon>Clostridia</taxon>
        <taxon>Eubacteriales</taxon>
        <taxon>Butyricicoccaceae</taxon>
        <taxon>Butyricicoccus</taxon>
    </lineage>
</organism>
<gene>
    <name evidence="1" type="ORF">CBW42_12540</name>
</gene>
<reference evidence="1 2" key="1">
    <citation type="submission" date="2017-05" db="EMBL/GenBank/DDBJ databases">
        <title>Butyricicoccus porcorum sp. nov. a butyrate-producing bacterium from the swine intestinal tract.</title>
        <authorList>
            <person name="Trachsel J."/>
            <person name="Humphrey S."/>
            <person name="Allen H.K."/>
        </authorList>
    </citation>
    <scope>NUCLEOTIDE SEQUENCE [LARGE SCALE GENOMIC DNA]</scope>
    <source>
        <strain evidence="1">BB10</strain>
    </source>
</reference>
<keyword evidence="2" id="KW-1185">Reference proteome</keyword>
<sequence length="538" mass="63536">MPEQNFNQQAEWITAQIENLKKLFSLCKQRNETILCMYIEAVLRLLNTLAAIPFTSLHSYEKQMFWKPMRVFAELFYLAVDEAYKCTTAKRKQRLICEIEFGVKNVVNIYQSLIDATSNTDREMVVNPTLEAHIFEVSPKISLYYAKLLDEISKTLTETENYAFILAPSLQTKVETYELFDSQIMKTRLQDNERQLIVIFIPESIIDQVDIIPVALFHEVYHFLTSVERNRNLRAECLLKQMIYGVVQLVFRFKKIQLDPQTISLIHFSWFASMNKHILNVINNGQEELYFDTVARMYYKEFNEALLKAYSLEGIEDKILDKNITDYAELIKYRKKVKDVSSEIRENIVTIFSKNLIAELLKTWIYIYKEAYADLMMVLTMNLSPKEYDSAFDLLTTVYCYDKFPVWNDLMRQYCVSGAVYSYLQKYSNDSNKAKEWGEYRKKLHDIFNNDLNEEDKKKLFTDTSSILIIQSQDGTITDNFDKYFEECAESFYNKIRRNNSWERLQKIISKTKRGRNITISDILLDRFFDKGDESSEL</sequence>
<proteinExistence type="predicted"/>
<protein>
    <submittedName>
        <fullName evidence="1">Uncharacterized protein</fullName>
    </submittedName>
</protein>
<evidence type="ECO:0000313" key="1">
    <source>
        <dbReference type="EMBL" id="OUM19536.1"/>
    </source>
</evidence>
<dbReference type="RefSeq" id="WP_087022148.1">
    <property type="nucleotide sequence ID" value="NZ_NHOC01000015.1"/>
</dbReference>
<dbReference type="Proteomes" id="UP000194903">
    <property type="component" value="Unassembled WGS sequence"/>
</dbReference>
<accession>A0A252F141</accession>
<name>A0A252F141_9FIRM</name>
<dbReference type="EMBL" id="NHOC01000015">
    <property type="protein sequence ID" value="OUM19536.1"/>
    <property type="molecule type" value="Genomic_DNA"/>
</dbReference>
<comment type="caution">
    <text evidence="1">The sequence shown here is derived from an EMBL/GenBank/DDBJ whole genome shotgun (WGS) entry which is preliminary data.</text>
</comment>
<dbReference type="AlphaFoldDB" id="A0A252F141"/>